<name>A0A8W8LLP6_MAGGI</name>
<evidence type="ECO:0000313" key="2">
    <source>
        <dbReference type="Proteomes" id="UP000005408"/>
    </source>
</evidence>
<evidence type="ECO:0000313" key="1">
    <source>
        <dbReference type="EnsemblMetazoa" id="G28574.1:cds"/>
    </source>
</evidence>
<proteinExistence type="predicted"/>
<keyword evidence="2" id="KW-1185">Reference proteome</keyword>
<dbReference type="Proteomes" id="UP000005408">
    <property type="component" value="Unassembled WGS sequence"/>
</dbReference>
<accession>A0A8W8LLP6</accession>
<protein>
    <submittedName>
        <fullName evidence="1">Uncharacterized protein</fullName>
    </submittedName>
</protein>
<organism evidence="1 2">
    <name type="scientific">Magallana gigas</name>
    <name type="common">Pacific oyster</name>
    <name type="synonym">Crassostrea gigas</name>
    <dbReference type="NCBI Taxonomy" id="29159"/>
    <lineage>
        <taxon>Eukaryota</taxon>
        <taxon>Metazoa</taxon>
        <taxon>Spiralia</taxon>
        <taxon>Lophotrochozoa</taxon>
        <taxon>Mollusca</taxon>
        <taxon>Bivalvia</taxon>
        <taxon>Autobranchia</taxon>
        <taxon>Pteriomorphia</taxon>
        <taxon>Ostreida</taxon>
        <taxon>Ostreoidea</taxon>
        <taxon>Ostreidae</taxon>
        <taxon>Magallana</taxon>
    </lineage>
</organism>
<dbReference type="AlphaFoldDB" id="A0A8W8LLP6"/>
<dbReference type="EnsemblMetazoa" id="G28574.1">
    <property type="protein sequence ID" value="G28574.1:cds"/>
    <property type="gene ID" value="G28574"/>
</dbReference>
<reference evidence="1" key="1">
    <citation type="submission" date="2022-08" db="UniProtKB">
        <authorList>
            <consortium name="EnsemblMetazoa"/>
        </authorList>
    </citation>
    <scope>IDENTIFICATION</scope>
    <source>
        <strain evidence="1">05x7-T-G4-1.051#20</strain>
    </source>
</reference>
<sequence length="102" mass="11271">MAILFKVLEESLAIGDKILVFRTGWEYISTGTGKTDQSVQLIRKYQIMALPSLHQVIQVTVQGFKLTVLSSLTPRGIPAMTVRPFVGFSGSDRSIQVTSNAW</sequence>